<evidence type="ECO:0000256" key="1">
    <source>
        <dbReference type="ARBA" id="ARBA00004123"/>
    </source>
</evidence>
<feature type="region of interest" description="Disordered" evidence="6">
    <location>
        <begin position="214"/>
        <end position="352"/>
    </location>
</feature>
<evidence type="ECO:0000256" key="3">
    <source>
        <dbReference type="ARBA" id="ARBA00022801"/>
    </source>
</evidence>
<keyword evidence="10" id="KW-1185">Reference proteome</keyword>
<dbReference type="GO" id="GO:0003906">
    <property type="term" value="F:DNA-(apurinic or apyrimidinic site) endonuclease activity"/>
    <property type="evidence" value="ECO:0007669"/>
    <property type="project" value="InterPro"/>
</dbReference>
<evidence type="ECO:0000256" key="2">
    <source>
        <dbReference type="ARBA" id="ARBA00022763"/>
    </source>
</evidence>
<name>A0AAV3AP98_PYXAD</name>
<gene>
    <name evidence="9" type="ORF">GDO54_011257</name>
</gene>
<evidence type="ECO:0000256" key="5">
    <source>
        <dbReference type="ARBA" id="ARBA00023242"/>
    </source>
</evidence>
<keyword evidence="5" id="KW-0539">Nucleus</keyword>
<dbReference type="Proteomes" id="UP001181693">
    <property type="component" value="Unassembled WGS sequence"/>
</dbReference>
<feature type="compositionally biased region" description="Polar residues" evidence="6">
    <location>
        <begin position="320"/>
        <end position="350"/>
    </location>
</feature>
<dbReference type="GO" id="GO:0005634">
    <property type="term" value="C:nucleus"/>
    <property type="evidence" value="ECO:0007669"/>
    <property type="project" value="UniProtKB-SubCell"/>
</dbReference>
<dbReference type="PANTHER" id="PTHR21315">
    <property type="entry name" value="APRATAXIN AND PNK-LIKE FACTOR-RELATED"/>
    <property type="match status" value="1"/>
</dbReference>
<feature type="compositionally biased region" description="Basic and acidic residues" evidence="6">
    <location>
        <begin position="279"/>
        <end position="292"/>
    </location>
</feature>
<dbReference type="GO" id="GO:0006302">
    <property type="term" value="P:double-strand break repair"/>
    <property type="evidence" value="ECO:0007669"/>
    <property type="project" value="InterPro"/>
</dbReference>
<feature type="compositionally biased region" description="Polar residues" evidence="6">
    <location>
        <begin position="144"/>
        <end position="156"/>
    </location>
</feature>
<feature type="compositionally biased region" description="Polar residues" evidence="6">
    <location>
        <begin position="123"/>
        <end position="134"/>
    </location>
</feature>
<evidence type="ECO:0000259" key="7">
    <source>
        <dbReference type="Pfam" id="PF10283"/>
    </source>
</evidence>
<feature type="domain" description="PBZ-type" evidence="7">
    <location>
        <begin position="394"/>
        <end position="418"/>
    </location>
</feature>
<comment type="subcellular location">
    <subcellularLocation>
        <location evidence="1">Nucleus</location>
    </subcellularLocation>
</comment>
<feature type="compositionally biased region" description="Low complexity" evidence="6">
    <location>
        <begin position="310"/>
        <end position="319"/>
    </location>
</feature>
<feature type="domain" description="PBZ-type" evidence="7">
    <location>
        <begin position="352"/>
        <end position="377"/>
    </location>
</feature>
<feature type="compositionally biased region" description="Basic and acidic residues" evidence="6">
    <location>
        <begin position="374"/>
        <end position="384"/>
    </location>
</feature>
<evidence type="ECO:0000256" key="6">
    <source>
        <dbReference type="SAM" id="MobiDB-lite"/>
    </source>
</evidence>
<evidence type="ECO:0000256" key="4">
    <source>
        <dbReference type="ARBA" id="ARBA00023204"/>
    </source>
</evidence>
<evidence type="ECO:0000313" key="10">
    <source>
        <dbReference type="Proteomes" id="UP001181693"/>
    </source>
</evidence>
<accession>A0AAV3AP98</accession>
<organism evidence="9 10">
    <name type="scientific">Pyxicephalus adspersus</name>
    <name type="common">African bullfrog</name>
    <dbReference type="NCBI Taxonomy" id="30357"/>
    <lineage>
        <taxon>Eukaryota</taxon>
        <taxon>Metazoa</taxon>
        <taxon>Chordata</taxon>
        <taxon>Craniata</taxon>
        <taxon>Vertebrata</taxon>
        <taxon>Euteleostomi</taxon>
        <taxon>Amphibia</taxon>
        <taxon>Batrachia</taxon>
        <taxon>Anura</taxon>
        <taxon>Neobatrachia</taxon>
        <taxon>Ranoidea</taxon>
        <taxon>Pyxicephalidae</taxon>
        <taxon>Pyxicephalinae</taxon>
        <taxon>Pyxicephalus</taxon>
    </lineage>
</organism>
<comment type="caution">
    <text evidence="9">The sequence shown here is derived from an EMBL/GenBank/DDBJ whole genome shotgun (WGS) entry which is preliminary data.</text>
</comment>
<dbReference type="InterPro" id="IPR039253">
    <property type="entry name" value="APLF"/>
</dbReference>
<dbReference type="Gene3D" id="2.60.200.20">
    <property type="match status" value="1"/>
</dbReference>
<feature type="compositionally biased region" description="Basic and acidic residues" evidence="6">
    <location>
        <begin position="220"/>
        <end position="237"/>
    </location>
</feature>
<sequence>MAEYRLEARDGSGTYPIPQGETVIGRGPFLGVADKRVSRNHAILEVVDDKLRIKPIHTNPCFYQASHKGTFLALERDKWCWLHSGDCISLLPDTYSFQVIAQHPSQEATLRNSQEFDEDFALKNNSQGSTSDCGTKTEVEEPTHTSNSKPGASPSSAICDERNKERCNDLSGAVSCKLDEDLTRPAPRKRVLPQWMLQGDLMIQSLPSPVVKAGKKRRNVLADRTRKAVESVTEKQPSHLKKSRNNGEGGVKKKSMAAVQAEESPGTSSDTIPTRIKHEHSPESITHNKEQEIEMESWDDPPSPSLKIESSGSPSGCSSANRDQASGSQKVNNVINQSTRSPETSQQAQKSRMPCIYAERCYRKNPVHFQEFSHPGDSDYHDVESGSQDDNDDRPECPYGTDCYRKNPQHKLEYKHTKPPGRRLRKRTTKKAKSAVDGDSDNDGEPNEYDLEDSFIDDDDEEEEDITDEDSDWMPDSEEKDSEDVKQLVKEAKRFVKGKH</sequence>
<evidence type="ECO:0008006" key="11">
    <source>
        <dbReference type="Google" id="ProtNLM"/>
    </source>
</evidence>
<evidence type="ECO:0000313" key="9">
    <source>
        <dbReference type="EMBL" id="DBA27078.1"/>
    </source>
</evidence>
<dbReference type="CDD" id="cd22717">
    <property type="entry name" value="FHA_APLF"/>
    <property type="match status" value="1"/>
</dbReference>
<keyword evidence="2" id="KW-0227">DNA damage</keyword>
<proteinExistence type="predicted"/>
<feature type="domain" description="PNK FHA" evidence="8">
    <location>
        <begin position="17"/>
        <end position="62"/>
    </location>
</feature>
<feature type="compositionally biased region" description="Acidic residues" evidence="6">
    <location>
        <begin position="438"/>
        <end position="482"/>
    </location>
</feature>
<feature type="compositionally biased region" description="Basic residues" evidence="6">
    <location>
        <begin position="417"/>
        <end position="433"/>
    </location>
</feature>
<dbReference type="AlphaFoldDB" id="A0AAV3AP98"/>
<dbReference type="GO" id="GO:0035861">
    <property type="term" value="C:site of double-strand break"/>
    <property type="evidence" value="ECO:0007669"/>
    <property type="project" value="TreeGrafter"/>
</dbReference>
<feature type="region of interest" description="Disordered" evidence="6">
    <location>
        <begin position="123"/>
        <end position="159"/>
    </location>
</feature>
<protein>
    <recommendedName>
        <fullName evidence="11">Aprataxin and PNK-like factor</fullName>
    </recommendedName>
</protein>
<dbReference type="EMBL" id="DYDO01000004">
    <property type="protein sequence ID" value="DBA27078.1"/>
    <property type="molecule type" value="Genomic_DNA"/>
</dbReference>
<feature type="region of interest" description="Disordered" evidence="6">
    <location>
        <begin position="369"/>
        <end position="486"/>
    </location>
</feature>
<keyword evidence="3" id="KW-0378">Hydrolase</keyword>
<dbReference type="FunFam" id="2.60.200.20:FF:000061">
    <property type="entry name" value="Zgc:165656 protein"/>
    <property type="match status" value="1"/>
</dbReference>
<keyword evidence="4" id="KW-0234">DNA repair</keyword>
<dbReference type="PANTHER" id="PTHR21315:SF2">
    <property type="entry name" value="APRATAXIN AND PNK-LIKE FACTOR"/>
    <property type="match status" value="1"/>
</dbReference>
<dbReference type="Pfam" id="PF10283">
    <property type="entry name" value="zf-CCHH"/>
    <property type="match status" value="2"/>
</dbReference>
<reference evidence="9" key="1">
    <citation type="thesis" date="2020" institute="ProQuest LLC" country="789 East Eisenhower Parkway, Ann Arbor, MI, USA">
        <title>Comparative Genomics and Chromosome Evolution.</title>
        <authorList>
            <person name="Mudd A.B."/>
        </authorList>
    </citation>
    <scope>NUCLEOTIDE SEQUENCE</scope>
    <source>
        <strain evidence="9">1538</strain>
        <tissue evidence="9">Blood</tissue>
    </source>
</reference>
<dbReference type="InterPro" id="IPR041388">
    <property type="entry name" value="FHA_2"/>
</dbReference>
<dbReference type="SUPFAM" id="SSF49879">
    <property type="entry name" value="SMAD/FHA domain"/>
    <property type="match status" value="1"/>
</dbReference>
<dbReference type="InterPro" id="IPR019406">
    <property type="entry name" value="APLF_PBZ"/>
</dbReference>
<dbReference type="GO" id="GO:0008408">
    <property type="term" value="F:3'-5' exonuclease activity"/>
    <property type="evidence" value="ECO:0007669"/>
    <property type="project" value="InterPro"/>
</dbReference>
<evidence type="ECO:0000259" key="8">
    <source>
        <dbReference type="Pfam" id="PF17913"/>
    </source>
</evidence>
<dbReference type="InterPro" id="IPR008984">
    <property type="entry name" value="SMAD_FHA_dom_sf"/>
</dbReference>
<dbReference type="Pfam" id="PF17913">
    <property type="entry name" value="FHA_2"/>
    <property type="match status" value="1"/>
</dbReference>